<dbReference type="GO" id="GO:0034473">
    <property type="term" value="P:U1 snRNA 3'-end processing"/>
    <property type="evidence" value="ECO:0007669"/>
    <property type="project" value="TreeGrafter"/>
</dbReference>
<dbReference type="PANTHER" id="PTHR11097:SF14">
    <property type="entry name" value="EXOSOME COMPLEX COMPONENT RRP45"/>
    <property type="match status" value="1"/>
</dbReference>
<evidence type="ECO:0000256" key="3">
    <source>
        <dbReference type="ARBA" id="ARBA00006678"/>
    </source>
</evidence>
<evidence type="ECO:0000313" key="9">
    <source>
        <dbReference type="EMBL" id="ODV92339.1"/>
    </source>
</evidence>
<evidence type="ECO:0000256" key="4">
    <source>
        <dbReference type="ARBA" id="ARBA00022490"/>
    </source>
</evidence>
<evidence type="ECO:0000259" key="7">
    <source>
        <dbReference type="Pfam" id="PF01138"/>
    </source>
</evidence>
<dbReference type="SUPFAM" id="SSF55666">
    <property type="entry name" value="Ribonuclease PH domain 2-like"/>
    <property type="match status" value="1"/>
</dbReference>
<evidence type="ECO:0000256" key="1">
    <source>
        <dbReference type="ARBA" id="ARBA00004123"/>
    </source>
</evidence>
<dbReference type="Pfam" id="PF01138">
    <property type="entry name" value="RNase_PH"/>
    <property type="match status" value="1"/>
</dbReference>
<evidence type="ECO:0000256" key="2">
    <source>
        <dbReference type="ARBA" id="ARBA00004496"/>
    </source>
</evidence>
<comment type="similarity">
    <text evidence="3">Belongs to the RNase PH family.</text>
</comment>
<dbReference type="Proteomes" id="UP000095023">
    <property type="component" value="Unassembled WGS sequence"/>
</dbReference>
<dbReference type="GO" id="GO:0071028">
    <property type="term" value="P:nuclear mRNA surveillance"/>
    <property type="evidence" value="ECO:0007669"/>
    <property type="project" value="TreeGrafter"/>
</dbReference>
<evidence type="ECO:0000313" key="10">
    <source>
        <dbReference type="Proteomes" id="UP000095023"/>
    </source>
</evidence>
<dbReference type="GO" id="GO:0000467">
    <property type="term" value="P:exonucleolytic trimming to generate mature 3'-end of 5.8S rRNA from tricistronic rRNA transcript (SSU-rRNA, 5.8S rRNA, LSU-rRNA)"/>
    <property type="evidence" value="ECO:0007669"/>
    <property type="project" value="TreeGrafter"/>
</dbReference>
<dbReference type="GO" id="GO:0000177">
    <property type="term" value="C:cytoplasmic exosome (RNase complex)"/>
    <property type="evidence" value="ECO:0007669"/>
    <property type="project" value="UniProtKB-ARBA"/>
</dbReference>
<keyword evidence="10" id="KW-1185">Reference proteome</keyword>
<evidence type="ECO:0000256" key="5">
    <source>
        <dbReference type="ARBA" id="ARBA00022884"/>
    </source>
</evidence>
<dbReference type="SUPFAM" id="SSF54211">
    <property type="entry name" value="Ribosomal protein S5 domain 2-like"/>
    <property type="match status" value="1"/>
</dbReference>
<dbReference type="InterPro" id="IPR020568">
    <property type="entry name" value="Ribosomal_Su5_D2-typ_SF"/>
</dbReference>
<organism evidence="9 10">
    <name type="scientific">Tortispora caseinolytica NRRL Y-17796</name>
    <dbReference type="NCBI Taxonomy" id="767744"/>
    <lineage>
        <taxon>Eukaryota</taxon>
        <taxon>Fungi</taxon>
        <taxon>Dikarya</taxon>
        <taxon>Ascomycota</taxon>
        <taxon>Saccharomycotina</taxon>
        <taxon>Trigonopsidomycetes</taxon>
        <taxon>Trigonopsidales</taxon>
        <taxon>Trigonopsidaceae</taxon>
        <taxon>Tortispora</taxon>
    </lineage>
</organism>
<comment type="subcellular location">
    <subcellularLocation>
        <location evidence="2">Cytoplasm</location>
    </subcellularLocation>
    <subcellularLocation>
        <location evidence="1">Nucleus</location>
    </subcellularLocation>
</comment>
<dbReference type="GO" id="GO:0071035">
    <property type="term" value="P:nuclear polyadenylation-dependent rRNA catabolic process"/>
    <property type="evidence" value="ECO:0007669"/>
    <property type="project" value="TreeGrafter"/>
</dbReference>
<keyword evidence="5" id="KW-0694">RNA-binding</keyword>
<evidence type="ECO:0000259" key="8">
    <source>
        <dbReference type="Pfam" id="PF03725"/>
    </source>
</evidence>
<sequence>MLRAPLPVNNSRKFVKEILNEGFRIDSRSLTEFRPVQIEFPGDYGVVRYTQGNTKVLVSVSAELTQPFEDRASEGMFMVTTELNPMAAPWFNQNDSFLDRIIEKAIRRSAALDLESLCVIAGKVCWRVRADVHVLEFDGNLIDAICAAVITALRHYRHPDTAIDHTTNDVRLIPTKERNPIPLNILHTPISVTFSFYHDNDELLDEDESDTTPSHICLCDATREEESFRSFFLIVTINKSKEICQMYKSGGFQLSTDAIIDCVEQSYKRAVDLTDFIETKLTEDSNLRDPEWKIKLARADNTRIAS</sequence>
<dbReference type="EMBL" id="KV453841">
    <property type="protein sequence ID" value="ODV92339.1"/>
    <property type="molecule type" value="Genomic_DNA"/>
</dbReference>
<proteinExistence type="inferred from homology"/>
<dbReference type="PANTHER" id="PTHR11097">
    <property type="entry name" value="EXOSOME COMPLEX EXONUCLEASE RIBOSOMAL RNA PROCESSING PROTEIN"/>
    <property type="match status" value="1"/>
</dbReference>
<dbReference type="GO" id="GO:0071038">
    <property type="term" value="P:TRAMP-dependent tRNA surveillance pathway"/>
    <property type="evidence" value="ECO:0007669"/>
    <property type="project" value="TreeGrafter"/>
</dbReference>
<dbReference type="GO" id="GO:0034475">
    <property type="term" value="P:U4 snRNA 3'-end processing"/>
    <property type="evidence" value="ECO:0007669"/>
    <property type="project" value="TreeGrafter"/>
</dbReference>
<evidence type="ECO:0000256" key="6">
    <source>
        <dbReference type="ARBA" id="ARBA00023242"/>
    </source>
</evidence>
<dbReference type="InterPro" id="IPR001247">
    <property type="entry name" value="ExoRNase_PH_dom1"/>
</dbReference>
<accession>A0A1E4TKS2</accession>
<dbReference type="Pfam" id="PF03725">
    <property type="entry name" value="RNase_PH_C"/>
    <property type="match status" value="1"/>
</dbReference>
<feature type="domain" description="Exoribonuclease phosphorolytic" evidence="7">
    <location>
        <begin position="32"/>
        <end position="157"/>
    </location>
</feature>
<dbReference type="InterPro" id="IPR036345">
    <property type="entry name" value="ExoRNase_PH_dom2_sf"/>
</dbReference>
<dbReference type="InterPro" id="IPR027408">
    <property type="entry name" value="PNPase/RNase_PH_dom_sf"/>
</dbReference>
<dbReference type="GO" id="GO:0016075">
    <property type="term" value="P:rRNA catabolic process"/>
    <property type="evidence" value="ECO:0007669"/>
    <property type="project" value="TreeGrafter"/>
</dbReference>
<protein>
    <submittedName>
        <fullName evidence="9">Uncharacterized protein</fullName>
    </submittedName>
</protein>
<name>A0A1E4TKS2_9ASCO</name>
<dbReference type="GO" id="GO:0035925">
    <property type="term" value="F:mRNA 3'-UTR AU-rich region binding"/>
    <property type="evidence" value="ECO:0007669"/>
    <property type="project" value="TreeGrafter"/>
</dbReference>
<dbReference type="GO" id="GO:0000176">
    <property type="term" value="C:nuclear exosome (RNase complex)"/>
    <property type="evidence" value="ECO:0007669"/>
    <property type="project" value="TreeGrafter"/>
</dbReference>
<gene>
    <name evidence="9" type="ORF">CANCADRAFT_22388</name>
</gene>
<dbReference type="InterPro" id="IPR033100">
    <property type="entry name" value="Rrp45"/>
</dbReference>
<dbReference type="InterPro" id="IPR015847">
    <property type="entry name" value="ExoRNase_PH_dom2"/>
</dbReference>
<keyword evidence="6" id="KW-0539">Nucleus</keyword>
<dbReference type="AlphaFoldDB" id="A0A1E4TKS2"/>
<dbReference type="GO" id="GO:0005730">
    <property type="term" value="C:nucleolus"/>
    <property type="evidence" value="ECO:0007669"/>
    <property type="project" value="UniProtKB-ARBA"/>
</dbReference>
<feature type="domain" description="Exoribonuclease phosphorolytic" evidence="8">
    <location>
        <begin position="211"/>
        <end position="268"/>
    </location>
</feature>
<dbReference type="Gene3D" id="3.30.230.70">
    <property type="entry name" value="GHMP Kinase, N-terminal domain"/>
    <property type="match status" value="1"/>
</dbReference>
<dbReference type="InterPro" id="IPR050590">
    <property type="entry name" value="Exosome_comp_Rrp42_subfam"/>
</dbReference>
<dbReference type="GO" id="GO:0034476">
    <property type="term" value="P:U5 snRNA 3'-end processing"/>
    <property type="evidence" value="ECO:0007669"/>
    <property type="project" value="TreeGrafter"/>
</dbReference>
<dbReference type="CDD" id="cd11368">
    <property type="entry name" value="RNase_PH_RRP45"/>
    <property type="match status" value="1"/>
</dbReference>
<reference evidence="10" key="1">
    <citation type="submission" date="2016-02" db="EMBL/GenBank/DDBJ databases">
        <title>Comparative genomics of biotechnologically important yeasts.</title>
        <authorList>
            <consortium name="DOE Joint Genome Institute"/>
            <person name="Riley R."/>
            <person name="Haridas S."/>
            <person name="Wolfe K.H."/>
            <person name="Lopes M.R."/>
            <person name="Hittinger C.T."/>
            <person name="Goker M."/>
            <person name="Salamov A."/>
            <person name="Wisecaver J."/>
            <person name="Long T.M."/>
            <person name="Aerts A.L."/>
            <person name="Barry K."/>
            <person name="Choi C."/>
            <person name="Clum A."/>
            <person name="Coughlan A.Y."/>
            <person name="Deshpande S."/>
            <person name="Douglass A.P."/>
            <person name="Hanson S.J."/>
            <person name="Klenk H.-P."/>
            <person name="Labutti K."/>
            <person name="Lapidus A."/>
            <person name="Lindquist E."/>
            <person name="Lipzen A."/>
            <person name="Meier-Kolthoff J.P."/>
            <person name="Ohm R.A."/>
            <person name="Otillar R.P."/>
            <person name="Pangilinan J."/>
            <person name="Peng Y."/>
            <person name="Rokas A."/>
            <person name="Rosa C.A."/>
            <person name="Scheuner C."/>
            <person name="Sibirny A.A."/>
            <person name="Slot J.C."/>
            <person name="Stielow J.B."/>
            <person name="Sun H."/>
            <person name="Kurtzman C.P."/>
            <person name="Blackwell M."/>
            <person name="Jeffries T.W."/>
            <person name="Grigoriev I.V."/>
        </authorList>
    </citation>
    <scope>NUCLEOTIDE SEQUENCE [LARGE SCALE GENOMIC DNA]</scope>
    <source>
        <strain evidence="10">NRRL Y-17796</strain>
    </source>
</reference>
<dbReference type="OrthoDB" id="10264038at2759"/>
<keyword evidence="4" id="KW-0963">Cytoplasm</keyword>